<keyword evidence="2" id="KW-0560">Oxidoreductase</keyword>
<comment type="caution">
    <text evidence="2">The sequence shown here is derived from an EMBL/GenBank/DDBJ whole genome shotgun (WGS) entry which is preliminary data.</text>
</comment>
<organism evidence="2 3">
    <name type="scientific">Rosa chinensis</name>
    <name type="common">China rose</name>
    <dbReference type="NCBI Taxonomy" id="74649"/>
    <lineage>
        <taxon>Eukaryota</taxon>
        <taxon>Viridiplantae</taxon>
        <taxon>Streptophyta</taxon>
        <taxon>Embryophyta</taxon>
        <taxon>Tracheophyta</taxon>
        <taxon>Spermatophyta</taxon>
        <taxon>Magnoliopsida</taxon>
        <taxon>eudicotyledons</taxon>
        <taxon>Gunneridae</taxon>
        <taxon>Pentapetalae</taxon>
        <taxon>rosids</taxon>
        <taxon>fabids</taxon>
        <taxon>Rosales</taxon>
        <taxon>Rosaceae</taxon>
        <taxon>Rosoideae</taxon>
        <taxon>Rosoideae incertae sedis</taxon>
        <taxon>Rosa</taxon>
    </lineage>
</organism>
<protein>
    <submittedName>
        <fullName evidence="2">Putative oxoglutarate/iron-dependent dioxygenase, isopenicillin N synthase</fullName>
    </submittedName>
</protein>
<evidence type="ECO:0000313" key="2">
    <source>
        <dbReference type="EMBL" id="PRQ28153.1"/>
    </source>
</evidence>
<dbReference type="GO" id="GO:0051213">
    <property type="term" value="F:dioxygenase activity"/>
    <property type="evidence" value="ECO:0007669"/>
    <property type="project" value="UniProtKB-KW"/>
</dbReference>
<accession>A0A2P6Q1T0</accession>
<dbReference type="SUPFAM" id="SSF51197">
    <property type="entry name" value="Clavaminate synthase-like"/>
    <property type="match status" value="1"/>
</dbReference>
<evidence type="ECO:0000259" key="1">
    <source>
        <dbReference type="Pfam" id="PF03171"/>
    </source>
</evidence>
<dbReference type="Gramene" id="PRQ28153">
    <property type="protein sequence ID" value="PRQ28153"/>
    <property type="gene ID" value="RchiOBHm_Chr6g0312931"/>
</dbReference>
<name>A0A2P6Q1T0_ROSCH</name>
<keyword evidence="2" id="KW-0223">Dioxygenase</keyword>
<proteinExistence type="predicted"/>
<gene>
    <name evidence="2" type="ORF">RchiOBHm_Chr6g0312931</name>
</gene>
<dbReference type="Gene3D" id="2.60.120.330">
    <property type="entry name" value="B-lactam Antibiotic, Isopenicillin N Synthase, Chain"/>
    <property type="match status" value="1"/>
</dbReference>
<dbReference type="InterPro" id="IPR027443">
    <property type="entry name" value="IPNS-like_sf"/>
</dbReference>
<evidence type="ECO:0000313" key="3">
    <source>
        <dbReference type="Proteomes" id="UP000238479"/>
    </source>
</evidence>
<dbReference type="InterPro" id="IPR044861">
    <property type="entry name" value="IPNS-like_FE2OG_OXY"/>
</dbReference>
<sequence length="175" mass="19343">MTSFGKSILFMLSLNDCSTFMGGGKSNSTLQSKTLLRIMKYLAPPSEDYTLALPAHTDKGLGTILCDDHVSGLEVETKDRQWVKLSLSPRSCVFLVADSLMAWSNGSMHSVKHLGVFAVPLEGSIIKAQKELIDEEHPQILKDFDYTDFSKFFASEKGRVIDPEKQVFAYAGIST</sequence>
<dbReference type="EMBL" id="PDCK01000044">
    <property type="protein sequence ID" value="PRQ28153.1"/>
    <property type="molecule type" value="Genomic_DNA"/>
</dbReference>
<dbReference type="AlphaFoldDB" id="A0A2P6Q1T0"/>
<dbReference type="Proteomes" id="UP000238479">
    <property type="component" value="Chromosome 6"/>
</dbReference>
<reference evidence="2 3" key="1">
    <citation type="journal article" date="2018" name="Nat. Genet.">
        <title>The Rosa genome provides new insights in the design of modern roses.</title>
        <authorList>
            <person name="Bendahmane M."/>
        </authorList>
    </citation>
    <scope>NUCLEOTIDE SEQUENCE [LARGE SCALE GENOMIC DNA]</scope>
    <source>
        <strain evidence="3">cv. Old Blush</strain>
    </source>
</reference>
<dbReference type="PANTHER" id="PTHR47990">
    <property type="entry name" value="2-OXOGLUTARATE (2OG) AND FE(II)-DEPENDENT OXYGENASE SUPERFAMILY PROTEIN-RELATED"/>
    <property type="match status" value="1"/>
</dbReference>
<dbReference type="InterPro" id="IPR050231">
    <property type="entry name" value="Iron_ascorbate_oxido_reductase"/>
</dbReference>
<dbReference type="Pfam" id="PF03171">
    <property type="entry name" value="2OG-FeII_Oxy"/>
    <property type="match status" value="1"/>
</dbReference>
<keyword evidence="3" id="KW-1185">Reference proteome</keyword>
<feature type="domain" description="Isopenicillin N synthase-like Fe(2+) 2OG dioxygenase" evidence="1">
    <location>
        <begin position="38"/>
        <end position="115"/>
    </location>
</feature>